<proteinExistence type="predicted"/>
<gene>
    <name evidence="1" type="ORF">SAMN04488134_106169</name>
</gene>
<dbReference type="EMBL" id="FODJ01000006">
    <property type="protein sequence ID" value="SEO35454.1"/>
    <property type="molecule type" value="Genomic_DNA"/>
</dbReference>
<accession>A0A1H8P0Z9</accession>
<keyword evidence="2" id="KW-1185">Reference proteome</keyword>
<dbReference type="Proteomes" id="UP000199300">
    <property type="component" value="Unassembled WGS sequence"/>
</dbReference>
<protein>
    <submittedName>
        <fullName evidence="1">Uncharacterized protein</fullName>
    </submittedName>
</protein>
<evidence type="ECO:0000313" key="1">
    <source>
        <dbReference type="EMBL" id="SEO35454.1"/>
    </source>
</evidence>
<dbReference type="OrthoDB" id="2973075at2"/>
<sequence>MSDENKDDQSGHVVGQEQIARYLELFNYNDHYEYYVTYQKKLQTSLKEFQFNNVKNMLDHCFVLAMHDENIYDAICYYNGASIELNLVEIRSIRVVNPDEYAFVVYTD</sequence>
<organism evidence="1 2">
    <name type="scientific">Amphibacillus marinus</name>
    <dbReference type="NCBI Taxonomy" id="872970"/>
    <lineage>
        <taxon>Bacteria</taxon>
        <taxon>Bacillati</taxon>
        <taxon>Bacillota</taxon>
        <taxon>Bacilli</taxon>
        <taxon>Bacillales</taxon>
        <taxon>Bacillaceae</taxon>
        <taxon>Amphibacillus</taxon>
    </lineage>
</organism>
<dbReference type="RefSeq" id="WP_091497610.1">
    <property type="nucleotide sequence ID" value="NZ_FODJ01000006.1"/>
</dbReference>
<dbReference type="AlphaFoldDB" id="A0A1H8P0Z9"/>
<name>A0A1H8P0Z9_9BACI</name>
<dbReference type="STRING" id="872970.SAMN04488134_106169"/>
<evidence type="ECO:0000313" key="2">
    <source>
        <dbReference type="Proteomes" id="UP000199300"/>
    </source>
</evidence>
<reference evidence="1 2" key="1">
    <citation type="submission" date="2016-10" db="EMBL/GenBank/DDBJ databases">
        <authorList>
            <person name="de Groot N.N."/>
        </authorList>
    </citation>
    <scope>NUCLEOTIDE SEQUENCE [LARGE SCALE GENOMIC DNA]</scope>
    <source>
        <strain evidence="1 2">CGMCC 1.10434</strain>
    </source>
</reference>